<dbReference type="PANTHER" id="PTHR34322">
    <property type="entry name" value="TRANSPOSASE, Y1_TNP DOMAIN-CONTAINING"/>
    <property type="match status" value="1"/>
</dbReference>
<gene>
    <name evidence="2" type="ORF">GCM10025791_31560</name>
</gene>
<organism evidence="2 3">
    <name type="scientific">Halioxenophilus aromaticivorans</name>
    <dbReference type="NCBI Taxonomy" id="1306992"/>
    <lineage>
        <taxon>Bacteria</taxon>
        <taxon>Pseudomonadati</taxon>
        <taxon>Pseudomonadota</taxon>
        <taxon>Gammaproteobacteria</taxon>
        <taxon>Alteromonadales</taxon>
        <taxon>Alteromonadaceae</taxon>
        <taxon>Halioxenophilus</taxon>
    </lineage>
</organism>
<evidence type="ECO:0000259" key="1">
    <source>
        <dbReference type="SMART" id="SM01321"/>
    </source>
</evidence>
<feature type="domain" description="Transposase IS200-like" evidence="1">
    <location>
        <begin position="13"/>
        <end position="187"/>
    </location>
</feature>
<dbReference type="GO" id="GO:0003677">
    <property type="term" value="F:DNA binding"/>
    <property type="evidence" value="ECO:0007669"/>
    <property type="project" value="InterPro"/>
</dbReference>
<proteinExistence type="predicted"/>
<dbReference type="Proteomes" id="UP001409585">
    <property type="component" value="Unassembled WGS sequence"/>
</dbReference>
<accession>A0AAV3U5K4</accession>
<dbReference type="AlphaFoldDB" id="A0AAV3U5K4"/>
<keyword evidence="3" id="KW-1185">Reference proteome</keyword>
<comment type="caution">
    <text evidence="2">The sequence shown here is derived from an EMBL/GenBank/DDBJ whole genome shotgun (WGS) entry which is preliminary data.</text>
</comment>
<dbReference type="InterPro" id="IPR036515">
    <property type="entry name" value="Transposase_17_sf"/>
</dbReference>
<dbReference type="EMBL" id="BAABLX010000028">
    <property type="protein sequence ID" value="GAA4949069.1"/>
    <property type="molecule type" value="Genomic_DNA"/>
</dbReference>
<sequence>MAKARKYQISLNVTTCYHCVSRCVRRAYLCGEDSHTGKSYEHRRKWVEERLLQLASVFAIDIYAYAVMSNHLHVVLNVNTQQAQTMTSREVCERWHQLYKGTLLTQRYLNNESLTKQELDAVDEKLELWRKQLHDISWFMRALNEPIARQANAEDECTGRFWEGRFTSQPLLDERAIIACMAYVDLNPIRAKIADNPENSDHTSIQSRVKAFQKQQLQPAALAPFIGSFSEPNVNQAGIYFELSDYLLLVDWTGRAVRSDKRGSLDQDLSPILDRLGMSTDLWLQLTQKFGEKTGGLTGAYEKAKVAAMVLGYQRVPRASQNRHYFS</sequence>
<evidence type="ECO:0000313" key="2">
    <source>
        <dbReference type="EMBL" id="GAA4949069.1"/>
    </source>
</evidence>
<dbReference type="SUPFAM" id="SSF143422">
    <property type="entry name" value="Transposase IS200-like"/>
    <property type="match status" value="1"/>
</dbReference>
<dbReference type="Gene3D" id="3.30.70.1290">
    <property type="entry name" value="Transposase IS200-like"/>
    <property type="match status" value="1"/>
</dbReference>
<dbReference type="InterPro" id="IPR002686">
    <property type="entry name" value="Transposase_17"/>
</dbReference>
<dbReference type="GO" id="GO:0006313">
    <property type="term" value="P:DNA transposition"/>
    <property type="evidence" value="ECO:0007669"/>
    <property type="project" value="InterPro"/>
</dbReference>
<evidence type="ECO:0000313" key="3">
    <source>
        <dbReference type="Proteomes" id="UP001409585"/>
    </source>
</evidence>
<dbReference type="GO" id="GO:0004803">
    <property type="term" value="F:transposase activity"/>
    <property type="evidence" value="ECO:0007669"/>
    <property type="project" value="InterPro"/>
</dbReference>
<reference evidence="3" key="1">
    <citation type="journal article" date="2019" name="Int. J. Syst. Evol. Microbiol.">
        <title>The Global Catalogue of Microorganisms (GCM) 10K type strain sequencing project: providing services to taxonomists for standard genome sequencing and annotation.</title>
        <authorList>
            <consortium name="The Broad Institute Genomics Platform"/>
            <consortium name="The Broad Institute Genome Sequencing Center for Infectious Disease"/>
            <person name="Wu L."/>
            <person name="Ma J."/>
        </authorList>
    </citation>
    <scope>NUCLEOTIDE SEQUENCE [LARGE SCALE GENOMIC DNA]</scope>
    <source>
        <strain evidence="3">JCM 19134</strain>
    </source>
</reference>
<protein>
    <submittedName>
        <fullName evidence="2">Transposase</fullName>
    </submittedName>
</protein>
<dbReference type="SMART" id="SM01321">
    <property type="entry name" value="Y1_Tnp"/>
    <property type="match status" value="1"/>
</dbReference>
<dbReference type="PANTHER" id="PTHR34322:SF2">
    <property type="entry name" value="TRANSPOSASE IS200-LIKE DOMAIN-CONTAINING PROTEIN"/>
    <property type="match status" value="1"/>
</dbReference>
<name>A0AAV3U5K4_9ALTE</name>
<dbReference type="RefSeq" id="WP_345424415.1">
    <property type="nucleotide sequence ID" value="NZ_AP031496.1"/>
</dbReference>